<evidence type="ECO:0000256" key="10">
    <source>
        <dbReference type="SAM" id="Phobius"/>
    </source>
</evidence>
<feature type="compositionally biased region" description="Basic and acidic residues" evidence="9">
    <location>
        <begin position="262"/>
        <end position="271"/>
    </location>
</feature>
<feature type="compositionally biased region" description="Polar residues" evidence="9">
    <location>
        <begin position="696"/>
        <end position="716"/>
    </location>
</feature>
<protein>
    <recommendedName>
        <fullName evidence="11">UBA domain-containing protein</fullName>
    </recommendedName>
</protein>
<dbReference type="EMBL" id="FR904393">
    <property type="protein sequence ID" value="CDQ61957.1"/>
    <property type="molecule type" value="Genomic_DNA"/>
</dbReference>
<keyword evidence="10" id="KW-0472">Membrane</keyword>
<feature type="compositionally biased region" description="Low complexity" evidence="9">
    <location>
        <begin position="323"/>
        <end position="332"/>
    </location>
</feature>
<feature type="compositionally biased region" description="Low complexity" evidence="9">
    <location>
        <begin position="1217"/>
        <end position="1228"/>
    </location>
</feature>
<feature type="compositionally biased region" description="Polar residues" evidence="9">
    <location>
        <begin position="346"/>
        <end position="367"/>
    </location>
</feature>
<name>A0A060W4C2_ONCMY</name>
<feature type="compositionally biased region" description="Low complexity" evidence="9">
    <location>
        <begin position="1157"/>
        <end position="1170"/>
    </location>
</feature>
<feature type="region of interest" description="Disordered" evidence="9">
    <location>
        <begin position="685"/>
        <end position="770"/>
    </location>
</feature>
<feature type="compositionally biased region" description="Low complexity" evidence="9">
    <location>
        <begin position="744"/>
        <end position="770"/>
    </location>
</feature>
<proteinExistence type="predicted"/>
<feature type="compositionally biased region" description="Low complexity" evidence="9">
    <location>
        <begin position="1362"/>
        <end position="1379"/>
    </location>
</feature>
<keyword evidence="5" id="KW-0488">Methylation</keyword>
<feature type="region of interest" description="Disordered" evidence="9">
    <location>
        <begin position="478"/>
        <end position="659"/>
    </location>
</feature>
<dbReference type="InterPro" id="IPR009060">
    <property type="entry name" value="UBA-like_sf"/>
</dbReference>
<dbReference type="PaxDb" id="8022-A0A060W4C2"/>
<reference evidence="12 13" key="1">
    <citation type="journal article" date="2014" name="Nat. Commun.">
        <title>The rainbow trout genome provides novel insights into evolution after whole-genome duplication in vertebrates.</title>
        <authorList>
            <person name="Berthelot C."/>
            <person name="Brunet F."/>
            <person name="Chalopin D."/>
            <person name="Juanchich A."/>
            <person name="Bernard M."/>
            <person name="Noel B."/>
            <person name="Bento P."/>
            <person name="Da Silva C."/>
            <person name="Labadie K."/>
            <person name="Alberti A."/>
            <person name="Aury J.M."/>
            <person name="Louis A."/>
            <person name="Dehais P."/>
            <person name="Bardou P."/>
            <person name="Montfort J."/>
            <person name="Klopp C."/>
            <person name="Cabau C."/>
            <person name="Gaspin C."/>
            <person name="Thorgaard G.H."/>
            <person name="Boussaha M."/>
            <person name="Quillet E."/>
            <person name="Guyomard R."/>
            <person name="Galiana D."/>
            <person name="Bobe J."/>
            <person name="Volff J.N."/>
            <person name="Genet C."/>
            <person name="Wincker P."/>
            <person name="Jaillon O."/>
            <person name="Roest Crollius H."/>
            <person name="Guiguen Y."/>
        </authorList>
    </citation>
    <scope>NUCLEOTIDE SEQUENCE [LARGE SCALE GENOMIC DNA]</scope>
</reference>
<feature type="compositionally biased region" description="Polar residues" evidence="9">
    <location>
        <begin position="817"/>
        <end position="827"/>
    </location>
</feature>
<feature type="compositionally biased region" description="Polar residues" evidence="9">
    <location>
        <begin position="434"/>
        <end position="443"/>
    </location>
</feature>
<keyword evidence="7" id="KW-0597">Phosphoprotein</keyword>
<dbReference type="InterPro" id="IPR015940">
    <property type="entry name" value="UBA"/>
</dbReference>
<evidence type="ECO:0000256" key="5">
    <source>
        <dbReference type="ARBA" id="ARBA00022481"/>
    </source>
</evidence>
<keyword evidence="6" id="KW-0963">Cytoplasm</keyword>
<feature type="region of interest" description="Disordered" evidence="9">
    <location>
        <begin position="1202"/>
        <end position="1388"/>
    </location>
</feature>
<dbReference type="InterPro" id="IPR051833">
    <property type="entry name" value="TC-DDR_regulator"/>
</dbReference>
<evidence type="ECO:0000256" key="8">
    <source>
        <dbReference type="ARBA" id="ARBA00023242"/>
    </source>
</evidence>
<organism evidence="12 13">
    <name type="scientific">Oncorhynchus mykiss</name>
    <name type="common">Rainbow trout</name>
    <name type="synonym">Salmo gairdneri</name>
    <dbReference type="NCBI Taxonomy" id="8022"/>
    <lineage>
        <taxon>Eukaryota</taxon>
        <taxon>Metazoa</taxon>
        <taxon>Chordata</taxon>
        <taxon>Craniata</taxon>
        <taxon>Vertebrata</taxon>
        <taxon>Euteleostomi</taxon>
        <taxon>Actinopterygii</taxon>
        <taxon>Neopterygii</taxon>
        <taxon>Teleostei</taxon>
        <taxon>Protacanthopterygii</taxon>
        <taxon>Salmoniformes</taxon>
        <taxon>Salmonidae</taxon>
        <taxon>Salmoninae</taxon>
        <taxon>Oncorhynchus</taxon>
    </lineage>
</organism>
<dbReference type="GO" id="GO:0061484">
    <property type="term" value="P:hematopoietic stem cell homeostasis"/>
    <property type="evidence" value="ECO:0007669"/>
    <property type="project" value="UniProtKB-ARBA"/>
</dbReference>
<feature type="compositionally biased region" description="Low complexity" evidence="9">
    <location>
        <begin position="503"/>
        <end position="519"/>
    </location>
</feature>
<evidence type="ECO:0000259" key="11">
    <source>
        <dbReference type="SMART" id="SM00165"/>
    </source>
</evidence>
<dbReference type="PANTHER" id="PTHR16308">
    <property type="entry name" value="UBIQUITIN ASSOCIATED PROTEIN 2-LIKE/LINGERER"/>
    <property type="match status" value="1"/>
</dbReference>
<evidence type="ECO:0000256" key="3">
    <source>
        <dbReference type="ARBA" id="ARBA00004496"/>
    </source>
</evidence>
<feature type="region of interest" description="Disordered" evidence="9">
    <location>
        <begin position="397"/>
        <end position="458"/>
    </location>
</feature>
<evidence type="ECO:0000256" key="9">
    <source>
        <dbReference type="SAM" id="MobiDB-lite"/>
    </source>
</evidence>
<gene>
    <name evidence="12" type="ORF">GSONMT00066190001</name>
</gene>
<feature type="transmembrane region" description="Helical" evidence="10">
    <location>
        <begin position="99"/>
        <end position="117"/>
    </location>
</feature>
<dbReference type="STRING" id="8022.A0A060W4C2"/>
<feature type="compositionally biased region" description="Polar residues" evidence="9">
    <location>
        <begin position="622"/>
        <end position="634"/>
    </location>
</feature>
<evidence type="ECO:0000256" key="4">
    <source>
        <dbReference type="ARBA" id="ARBA00022454"/>
    </source>
</evidence>
<sequence>MVLGRGIQHRSRAERSVFWFFPQLGVWSWQWLLHMSIYTHTHTPGNAFQLRRNYKGNRDYLNNPGLTYNNRPICLILYLPAVNRANTVSDIHFYPPPSVFQIFLFCTYIVLYILYMMTSLGGDKARGTRDKALPAATHATQPQKQLQATAEQIRLAQMIYDKNDAEFEDKVNQLMEVTGKIQDECMVALHDCNEDVNRAINFLLESTSDTTSWETVGKKKPLAKDGPTEGKENREKRGGEREGSRGRGGSNRRGRGASNRSRQVERVRPEENGVEAVPGPLDRVSERGRRGGRGGRGECQLVALSHMFQSTLPVGSGGRGRGRAPAGSRFSAQGMGTFNPADYTPEQGTGTTQGDTWESGASNSTDGTVAWRSTLEDWAAEDWSEEMSLSETKVFTASSAPAPQNHLTPGQSLDLPSLLQKPVGEGRGGGGDAPSTQSLVFTNSHHHPPRNGSAIGTGSTSYAHAALSSVLGAGFGDLGQSKRSQSSPGAQILEQLKGPGLGPLPSSQAAPPPSTQGASNTSLGSRLPGVGGAAPVLPPPSTSSWDIKVPEPSATSSSHTSHFSRDFKLQPEPSLVLSQLAQKHGAPSLPIARQPSPAQSPSPIQGPPLATIGAKPAHSAGPDTQGSNSLQQHRVPQLKAQKRRIPPTSKIPSSAVEMPGTADVPGLNVQFGALDFGSEAALPDFGPVETCVTGGSRESTPAPQSQTNLYSNHLSESMSTPLSVTLPLSSSEPVYHSPSVPMPSLTTSSMGTVSSSTPSSSISSSVPSSSSTSPFVSVGSGYDCGPVAPHSHLAFSQSKEAPGPIMNGLNGVRTSAMDPSSASSTPKPESPSLSISTSSAPAPSALMPSSIPSHSSALPSLPHDMPSASLAPLSSLKCRKVQGGRILSQGTVYLNQEQMGILRTFINVSFSLSLPHLLFNTQTHARTHTLLLRDTIPSTTSSYTSVDSSVSSLAPSSGSYSSAQAPAQSLHQVNSGMAHIMGTMSHMNSMVSSMGGSGHHASQALGLSANGTTAQANLSSAPRTAPLLSSSTGKAPPNLSQGVPPLLPNQYIMGPGGLLPAYPQIYGYEDLHMLQSRLPMPSLQDYYGITFPGPAALSGRDGSLTNNPYSGEVTKFGRGDSTSPAPSSLSAQQQPQQGQSQGQNQAQPQPPQPQPQGQPQGHHNSQQQQAFLPPGYSYTGLPYYPGMPGAAFQYGHTMFMPQGQGPAKQHGVGLGNPSASPFQQQQPSGYGQHTFSSGYEDLTQGQAGVDYSKGYSNSSQSQAKSATTGPGKGGISVTSGNSGVPEISGSVYNKTQSFDKQGFHAGTPPPFNLPSAMGGPGGAPGGYAPAPFLHILQPAHQQPHSQMLHHHLAQDGQGGPSQRGQSSSMQQKSQVNKSSYGSSPYWGN</sequence>
<feature type="compositionally biased region" description="Polar residues" evidence="9">
    <location>
        <begin position="1290"/>
        <end position="1299"/>
    </location>
</feature>
<feature type="region of interest" description="Disordered" evidence="9">
    <location>
        <begin position="1100"/>
        <end position="1174"/>
    </location>
</feature>
<feature type="compositionally biased region" description="Polar residues" evidence="9">
    <location>
        <begin position="1254"/>
        <end position="1268"/>
    </location>
</feature>
<feature type="compositionally biased region" description="Polar residues" evidence="9">
    <location>
        <begin position="1014"/>
        <end position="1041"/>
    </location>
</feature>
<dbReference type="Pfam" id="PF12478">
    <property type="entry name" value="UBAP2-Lig"/>
    <property type="match status" value="1"/>
</dbReference>
<feature type="region of interest" description="Disordered" evidence="9">
    <location>
        <begin position="798"/>
        <end position="863"/>
    </location>
</feature>
<keyword evidence="8" id="KW-0539">Nucleus</keyword>
<feature type="region of interest" description="Disordered" evidence="9">
    <location>
        <begin position="1014"/>
        <end position="1042"/>
    </location>
</feature>
<dbReference type="GO" id="GO:0005634">
    <property type="term" value="C:nucleus"/>
    <property type="evidence" value="ECO:0007669"/>
    <property type="project" value="UniProtKB-SubCell"/>
</dbReference>
<feature type="compositionally biased region" description="Low complexity" evidence="9">
    <location>
        <begin position="1123"/>
        <end position="1147"/>
    </location>
</feature>
<evidence type="ECO:0000256" key="6">
    <source>
        <dbReference type="ARBA" id="ARBA00022490"/>
    </source>
</evidence>
<keyword evidence="10" id="KW-1133">Transmembrane helix</keyword>
<dbReference type="GO" id="GO:0005737">
    <property type="term" value="C:cytoplasm"/>
    <property type="evidence" value="ECO:0007669"/>
    <property type="project" value="UniProtKB-SubCell"/>
</dbReference>
<keyword evidence="10" id="KW-0812">Transmembrane</keyword>
<dbReference type="SMART" id="SM00165">
    <property type="entry name" value="UBA"/>
    <property type="match status" value="1"/>
</dbReference>
<dbReference type="SUPFAM" id="SSF46934">
    <property type="entry name" value="UBA-like"/>
    <property type="match status" value="1"/>
</dbReference>
<feature type="region of interest" description="Disordered" evidence="9">
    <location>
        <begin position="210"/>
        <end position="297"/>
    </location>
</feature>
<feature type="domain" description="UBA" evidence="11">
    <location>
        <begin position="167"/>
        <end position="205"/>
    </location>
</feature>
<evidence type="ECO:0000256" key="7">
    <source>
        <dbReference type="ARBA" id="ARBA00022553"/>
    </source>
</evidence>
<evidence type="ECO:0000313" key="13">
    <source>
        <dbReference type="Proteomes" id="UP000193380"/>
    </source>
</evidence>
<dbReference type="Proteomes" id="UP000193380">
    <property type="component" value="Chromosome 17"/>
</dbReference>
<dbReference type="GO" id="GO:0005694">
    <property type="term" value="C:chromosome"/>
    <property type="evidence" value="ECO:0007669"/>
    <property type="project" value="UniProtKB-SubCell"/>
</dbReference>
<feature type="compositionally biased region" description="Polar residues" evidence="9">
    <location>
        <begin position="397"/>
        <end position="411"/>
    </location>
</feature>
<evidence type="ECO:0000313" key="12">
    <source>
        <dbReference type="EMBL" id="CDQ61957.1"/>
    </source>
</evidence>
<accession>A0A060W4C2</accession>
<evidence type="ECO:0000256" key="2">
    <source>
        <dbReference type="ARBA" id="ARBA00004286"/>
    </source>
</evidence>
<dbReference type="Gene3D" id="1.10.8.10">
    <property type="entry name" value="DNA helicase RuvA subunit, C-terminal domain"/>
    <property type="match status" value="1"/>
</dbReference>
<evidence type="ECO:0000256" key="1">
    <source>
        <dbReference type="ARBA" id="ARBA00004123"/>
    </source>
</evidence>
<keyword evidence="4" id="KW-0158">Chromosome</keyword>
<dbReference type="InterPro" id="IPR022166">
    <property type="entry name" value="UBAP2/Lig"/>
</dbReference>
<comment type="subcellular location">
    <subcellularLocation>
        <location evidence="2">Chromosome</location>
    </subcellularLocation>
    <subcellularLocation>
        <location evidence="3">Cytoplasm</location>
    </subcellularLocation>
    <subcellularLocation>
        <location evidence="1">Nucleus</location>
    </subcellularLocation>
</comment>
<feature type="compositionally biased region" description="Basic and acidic residues" evidence="9">
    <location>
        <begin position="222"/>
        <end position="245"/>
    </location>
</feature>
<feature type="compositionally biased region" description="Low complexity" evidence="9">
    <location>
        <begin position="830"/>
        <end position="863"/>
    </location>
</feature>
<feature type="compositionally biased region" description="Low complexity" evidence="9">
    <location>
        <begin position="717"/>
        <end position="734"/>
    </location>
</feature>
<dbReference type="CDD" id="cd14277">
    <property type="entry name" value="UBA_UBP2_like"/>
    <property type="match status" value="1"/>
</dbReference>
<feature type="region of interest" description="Disordered" evidence="9">
    <location>
        <begin position="311"/>
        <end position="369"/>
    </location>
</feature>
<dbReference type="PANTHER" id="PTHR16308:SF19">
    <property type="entry name" value="UBIQUITIN-ASSOCIATED PROTEIN 2"/>
    <property type="match status" value="1"/>
</dbReference>
<dbReference type="FunFam" id="1.10.8.10:FF:000004">
    <property type="entry name" value="ubiquitin-associated protein 2-like isoform X1"/>
    <property type="match status" value="1"/>
</dbReference>